<evidence type="ECO:0008006" key="4">
    <source>
        <dbReference type="Google" id="ProtNLM"/>
    </source>
</evidence>
<name>A0A2T0K144_9ACTN</name>
<comment type="caution">
    <text evidence="2">The sequence shown here is derived from an EMBL/GenBank/DDBJ whole genome shotgun (WGS) entry which is preliminary data.</text>
</comment>
<sequence length="58" mass="6379">MLECPMRMSYDSEANAAYLTIDEDIPNGSVTENFRGPPANRVPHLSGQNIQRGRSAAE</sequence>
<proteinExistence type="predicted"/>
<evidence type="ECO:0000313" key="2">
    <source>
        <dbReference type="EMBL" id="PRX16517.1"/>
    </source>
</evidence>
<organism evidence="2 3">
    <name type="scientific">Actinoplanes italicus</name>
    <dbReference type="NCBI Taxonomy" id="113567"/>
    <lineage>
        <taxon>Bacteria</taxon>
        <taxon>Bacillati</taxon>
        <taxon>Actinomycetota</taxon>
        <taxon>Actinomycetes</taxon>
        <taxon>Micromonosporales</taxon>
        <taxon>Micromonosporaceae</taxon>
        <taxon>Actinoplanes</taxon>
    </lineage>
</organism>
<evidence type="ECO:0000313" key="3">
    <source>
        <dbReference type="Proteomes" id="UP000239415"/>
    </source>
</evidence>
<gene>
    <name evidence="2" type="ORF">CLV67_11998</name>
</gene>
<dbReference type="AlphaFoldDB" id="A0A2T0K144"/>
<evidence type="ECO:0000256" key="1">
    <source>
        <dbReference type="SAM" id="MobiDB-lite"/>
    </source>
</evidence>
<dbReference type="EMBL" id="PVMZ01000019">
    <property type="protein sequence ID" value="PRX16517.1"/>
    <property type="molecule type" value="Genomic_DNA"/>
</dbReference>
<keyword evidence="3" id="KW-1185">Reference proteome</keyword>
<protein>
    <recommendedName>
        <fullName evidence="4">DUF2283 domain-containing protein</fullName>
    </recommendedName>
</protein>
<reference evidence="2 3" key="1">
    <citation type="submission" date="2018-03" db="EMBL/GenBank/DDBJ databases">
        <title>Genomic Encyclopedia of Archaeal and Bacterial Type Strains, Phase II (KMG-II): from individual species to whole genera.</title>
        <authorList>
            <person name="Goeker M."/>
        </authorList>
    </citation>
    <scope>NUCLEOTIDE SEQUENCE [LARGE SCALE GENOMIC DNA]</scope>
    <source>
        <strain evidence="2 3">DSM 43146</strain>
    </source>
</reference>
<feature type="region of interest" description="Disordered" evidence="1">
    <location>
        <begin position="22"/>
        <end position="58"/>
    </location>
</feature>
<dbReference type="Proteomes" id="UP000239415">
    <property type="component" value="Unassembled WGS sequence"/>
</dbReference>
<accession>A0A2T0K144</accession>